<accession>A0A2M8J6G5</accession>
<comment type="caution">
    <text evidence="1">The sequence shown here is derived from an EMBL/GenBank/DDBJ whole genome shotgun (WGS) entry which is preliminary data.</text>
</comment>
<gene>
    <name evidence="1" type="ORF">CVM52_01305</name>
</gene>
<dbReference type="EMBL" id="PGTB01000002">
    <property type="protein sequence ID" value="PJE38368.1"/>
    <property type="molecule type" value="Genomic_DNA"/>
</dbReference>
<dbReference type="InterPro" id="IPR013321">
    <property type="entry name" value="Arc_rbn_hlx_hlx"/>
</dbReference>
<name>A0A2M8J6G5_9RHOB</name>
<evidence type="ECO:0008006" key="3">
    <source>
        <dbReference type="Google" id="ProtNLM"/>
    </source>
</evidence>
<evidence type="ECO:0000313" key="2">
    <source>
        <dbReference type="Proteomes" id="UP000231553"/>
    </source>
</evidence>
<dbReference type="AlphaFoldDB" id="A0A2M8J6G5"/>
<dbReference type="GO" id="GO:0006355">
    <property type="term" value="P:regulation of DNA-templated transcription"/>
    <property type="evidence" value="ECO:0007669"/>
    <property type="project" value="InterPro"/>
</dbReference>
<sequence>MARNQPVASDDESDQVPEKGASLNFKVSAEFKKQFKGFAVVQGISMTDLLKEGFALSKKERQK</sequence>
<dbReference type="OrthoDB" id="7363380at2"/>
<reference evidence="1 2" key="1">
    <citation type="journal article" date="2018" name="Int. J. Syst. Evol. Microbiol.">
        <title>Pseudooceanicola lipolyticus sp. nov., a marine alphaproteobacterium, reclassification of Oceanicola flagellatus as Pseudooceanicola flagellatus comb. nov. and emended description of the genus Pseudooceanicola.</title>
        <authorList>
            <person name="Huang M.-M."/>
            <person name="Guo L.-L."/>
            <person name="Wu Y.-H."/>
            <person name="Lai Q.-L."/>
            <person name="Shao Z.-Z."/>
            <person name="Wang C.-S."/>
            <person name="Wu M."/>
            <person name="Xu X.-W."/>
        </authorList>
    </citation>
    <scope>NUCLEOTIDE SEQUENCE [LARGE SCALE GENOMIC DNA]</scope>
    <source>
        <strain evidence="1 2">157</strain>
    </source>
</reference>
<dbReference type="Proteomes" id="UP000231553">
    <property type="component" value="Unassembled WGS sequence"/>
</dbReference>
<protein>
    <recommendedName>
        <fullName evidence="3">Stability/partitioning determinant</fullName>
    </recommendedName>
</protein>
<dbReference type="SUPFAM" id="SSF47598">
    <property type="entry name" value="Ribbon-helix-helix"/>
    <property type="match status" value="1"/>
</dbReference>
<dbReference type="InterPro" id="IPR010985">
    <property type="entry name" value="Ribbon_hlx_hlx"/>
</dbReference>
<evidence type="ECO:0000313" key="1">
    <source>
        <dbReference type="EMBL" id="PJE38368.1"/>
    </source>
</evidence>
<dbReference type="RefSeq" id="WP_100160918.1">
    <property type="nucleotide sequence ID" value="NZ_PGTB01000002.1"/>
</dbReference>
<proteinExistence type="predicted"/>
<organism evidence="1 2">
    <name type="scientific">Pseudooceanicola lipolyticus</name>
    <dbReference type="NCBI Taxonomy" id="2029104"/>
    <lineage>
        <taxon>Bacteria</taxon>
        <taxon>Pseudomonadati</taxon>
        <taxon>Pseudomonadota</taxon>
        <taxon>Alphaproteobacteria</taxon>
        <taxon>Rhodobacterales</taxon>
        <taxon>Paracoccaceae</taxon>
        <taxon>Pseudooceanicola</taxon>
    </lineage>
</organism>
<dbReference type="Gene3D" id="1.10.1220.10">
    <property type="entry name" value="Met repressor-like"/>
    <property type="match status" value="1"/>
</dbReference>
<keyword evidence="2" id="KW-1185">Reference proteome</keyword>